<gene>
    <name evidence="1" type="ORF">OVA965_LOCUS6575</name>
    <name evidence="2" type="ORF">TMI583_LOCUS6568</name>
</gene>
<dbReference type="EMBL" id="CAJOBA010001991">
    <property type="protein sequence ID" value="CAF3624480.1"/>
    <property type="molecule type" value="Genomic_DNA"/>
</dbReference>
<dbReference type="Proteomes" id="UP000677228">
    <property type="component" value="Unassembled WGS sequence"/>
</dbReference>
<reference evidence="1" key="1">
    <citation type="submission" date="2021-02" db="EMBL/GenBank/DDBJ databases">
        <authorList>
            <person name="Nowell W R."/>
        </authorList>
    </citation>
    <scope>NUCLEOTIDE SEQUENCE</scope>
</reference>
<sequence length="254" mass="27928">MPITRTILKSCLTRCFHNRTLNTQQEEKTKKEKVKKMRIEKTEEIVRTKLKRLQQRPPSAKAAKILMKDDSELGGHLATPLLTQITESTAFTGAAIAKTRATGEAGTLSSPQKLLSIENATITASQDSATSNSGDKVSRALAEAAVATITLLAPPPLLPLSFVSASAQELDANDSNSRTTKILNDENDQDKEDLLIITDTVIDQTMSFNPPSKEWIMQKSIELQLLRTRSNKAAPTIPSFGIVRRMNIIPTKFD</sequence>
<name>A0A8S2CZB7_9BILA</name>
<proteinExistence type="predicted"/>
<dbReference type="AlphaFoldDB" id="A0A8S2CZB7"/>
<protein>
    <submittedName>
        <fullName evidence="1">Uncharacterized protein</fullName>
    </submittedName>
</protein>
<evidence type="ECO:0000313" key="1">
    <source>
        <dbReference type="EMBL" id="CAF0839636.1"/>
    </source>
</evidence>
<organism evidence="1 3">
    <name type="scientific">Didymodactylos carnosus</name>
    <dbReference type="NCBI Taxonomy" id="1234261"/>
    <lineage>
        <taxon>Eukaryota</taxon>
        <taxon>Metazoa</taxon>
        <taxon>Spiralia</taxon>
        <taxon>Gnathifera</taxon>
        <taxon>Rotifera</taxon>
        <taxon>Eurotatoria</taxon>
        <taxon>Bdelloidea</taxon>
        <taxon>Philodinida</taxon>
        <taxon>Philodinidae</taxon>
        <taxon>Didymodactylos</taxon>
    </lineage>
</organism>
<dbReference type="Proteomes" id="UP000682733">
    <property type="component" value="Unassembled WGS sequence"/>
</dbReference>
<accession>A0A8S2CZB7</accession>
<comment type="caution">
    <text evidence="1">The sequence shown here is derived from an EMBL/GenBank/DDBJ whole genome shotgun (WGS) entry which is preliminary data.</text>
</comment>
<evidence type="ECO:0000313" key="2">
    <source>
        <dbReference type="EMBL" id="CAF3624480.1"/>
    </source>
</evidence>
<dbReference type="EMBL" id="CAJNOK010001993">
    <property type="protein sequence ID" value="CAF0839636.1"/>
    <property type="molecule type" value="Genomic_DNA"/>
</dbReference>
<evidence type="ECO:0000313" key="3">
    <source>
        <dbReference type="Proteomes" id="UP000677228"/>
    </source>
</evidence>